<organism evidence="1 2">
    <name type="scientific">Symbiodinium microadriaticum</name>
    <name type="common">Dinoflagellate</name>
    <name type="synonym">Zooxanthella microadriatica</name>
    <dbReference type="NCBI Taxonomy" id="2951"/>
    <lineage>
        <taxon>Eukaryota</taxon>
        <taxon>Sar</taxon>
        <taxon>Alveolata</taxon>
        <taxon>Dinophyceae</taxon>
        <taxon>Suessiales</taxon>
        <taxon>Symbiodiniaceae</taxon>
        <taxon>Symbiodinium</taxon>
    </lineage>
</organism>
<evidence type="ECO:0000313" key="2">
    <source>
        <dbReference type="Proteomes" id="UP000186817"/>
    </source>
</evidence>
<dbReference type="OrthoDB" id="435296at2759"/>
<dbReference type="EMBL" id="LSRX01000793">
    <property type="protein sequence ID" value="OLP88812.1"/>
    <property type="molecule type" value="Genomic_DNA"/>
</dbReference>
<reference evidence="1 2" key="1">
    <citation type="submission" date="2016-02" db="EMBL/GenBank/DDBJ databases">
        <title>Genome analysis of coral dinoflagellate symbionts highlights evolutionary adaptations to a symbiotic lifestyle.</title>
        <authorList>
            <person name="Aranda M."/>
            <person name="Li Y."/>
            <person name="Liew Y.J."/>
            <person name="Baumgarten S."/>
            <person name="Simakov O."/>
            <person name="Wilson M."/>
            <person name="Piel J."/>
            <person name="Ashoor H."/>
            <person name="Bougouffa S."/>
            <person name="Bajic V.B."/>
            <person name="Ryu T."/>
            <person name="Ravasi T."/>
            <person name="Bayer T."/>
            <person name="Micklem G."/>
            <person name="Kim H."/>
            <person name="Bhak J."/>
            <person name="Lajeunesse T.C."/>
            <person name="Voolstra C.R."/>
        </authorList>
    </citation>
    <scope>NUCLEOTIDE SEQUENCE [LARGE SCALE GENOMIC DNA]</scope>
    <source>
        <strain evidence="1 2">CCMP2467</strain>
    </source>
</reference>
<name>A0A1Q9D0W3_SYMMI</name>
<dbReference type="Proteomes" id="UP000186817">
    <property type="component" value="Unassembled WGS sequence"/>
</dbReference>
<evidence type="ECO:0000313" key="1">
    <source>
        <dbReference type="EMBL" id="OLP88812.1"/>
    </source>
</evidence>
<proteinExistence type="predicted"/>
<comment type="caution">
    <text evidence="1">The sequence shown here is derived from an EMBL/GenBank/DDBJ whole genome shotgun (WGS) entry which is preliminary data.</text>
</comment>
<keyword evidence="2" id="KW-1185">Reference proteome</keyword>
<accession>A0A1Q9D0W3</accession>
<dbReference type="AlphaFoldDB" id="A0A1Q9D0W3"/>
<sequence length="278" mass="31024">MPRTESSKRSGHRFLSLLADPVSWAKVATLATKTFAVAEQRSQRGRQACDDLHWPALQSVCSDVDFRFKLGPSPLLQSFLAAIVAKSENRFRRQRRQGFPALGISVLESATDVEHATDLLDIKFRGLEVDRRRSELDLQSATVKGRTKEQAQILAITHGLQEGIEDLLAGRIFRPGESDEVAVDSSSADSDSSSLSLMSRMLAAVLEAGMPGWMKGEVSEDEDIDDIVQETDHSKIEQQAWIPEPVPRVGKLWAFHLDRSMRAEPRLTEPLLQQLFSF</sequence>
<gene>
    <name evidence="1" type="ORF">AK812_SmicGene29807</name>
</gene>
<protein>
    <submittedName>
        <fullName evidence="1">Uncharacterized protein</fullName>
    </submittedName>
</protein>